<protein>
    <recommendedName>
        <fullName evidence="5">Tyr recombinase domain-containing protein</fullName>
    </recommendedName>
</protein>
<name>A0A220S4Q8_9NEIS</name>
<evidence type="ECO:0000256" key="4">
    <source>
        <dbReference type="ARBA" id="ARBA00023172"/>
    </source>
</evidence>
<dbReference type="InterPro" id="IPR013762">
    <property type="entry name" value="Integrase-like_cat_sf"/>
</dbReference>
<evidence type="ECO:0000313" key="7">
    <source>
        <dbReference type="Proteomes" id="UP000198238"/>
    </source>
</evidence>
<dbReference type="GO" id="GO:0015074">
    <property type="term" value="P:DNA integration"/>
    <property type="evidence" value="ECO:0007669"/>
    <property type="project" value="UniProtKB-KW"/>
</dbReference>
<dbReference type="GO" id="GO:0003677">
    <property type="term" value="F:DNA binding"/>
    <property type="evidence" value="ECO:0007669"/>
    <property type="project" value="UniProtKB-KW"/>
</dbReference>
<organism evidence="6 7">
    <name type="scientific">Neisseria chenwenguii</name>
    <dbReference type="NCBI Taxonomy" id="1853278"/>
    <lineage>
        <taxon>Bacteria</taxon>
        <taxon>Pseudomonadati</taxon>
        <taxon>Pseudomonadota</taxon>
        <taxon>Betaproteobacteria</taxon>
        <taxon>Neisseriales</taxon>
        <taxon>Neisseriaceae</taxon>
        <taxon>Neisseria</taxon>
    </lineage>
</organism>
<dbReference type="PROSITE" id="PS51898">
    <property type="entry name" value="TYR_RECOMBINASE"/>
    <property type="match status" value="1"/>
</dbReference>
<proteinExistence type="predicted"/>
<evidence type="ECO:0000259" key="5">
    <source>
        <dbReference type="PROSITE" id="PS51898"/>
    </source>
</evidence>
<dbReference type="GO" id="GO:0006310">
    <property type="term" value="P:DNA recombination"/>
    <property type="evidence" value="ECO:0007669"/>
    <property type="project" value="UniProtKB-KW"/>
</dbReference>
<keyword evidence="2" id="KW-0229">DNA integration</keyword>
<dbReference type="PANTHER" id="PTHR30349:SF81">
    <property type="entry name" value="TYROSINE RECOMBINASE XERC"/>
    <property type="match status" value="1"/>
</dbReference>
<dbReference type="Gene3D" id="1.10.150.130">
    <property type="match status" value="1"/>
</dbReference>
<evidence type="ECO:0000313" key="6">
    <source>
        <dbReference type="EMBL" id="ASK28185.1"/>
    </source>
</evidence>
<dbReference type="GO" id="GO:0007059">
    <property type="term" value="P:chromosome segregation"/>
    <property type="evidence" value="ECO:0007669"/>
    <property type="project" value="UniProtKB-KW"/>
</dbReference>
<evidence type="ECO:0000256" key="1">
    <source>
        <dbReference type="ARBA" id="ARBA00022829"/>
    </source>
</evidence>
<dbReference type="InterPro" id="IPR050090">
    <property type="entry name" value="Tyrosine_recombinase_XerCD"/>
</dbReference>
<dbReference type="SUPFAM" id="SSF56349">
    <property type="entry name" value="DNA breaking-rejoining enzymes"/>
    <property type="match status" value="1"/>
</dbReference>
<reference evidence="6 7" key="1">
    <citation type="submission" date="2017-06" db="EMBL/GenBank/DDBJ databases">
        <title>Neisseria chenwenguii sp. nov., isolated from the intestinal contents of Tibetan Plateau Pika in Yushu, Qinghai Province, China.</title>
        <authorList>
            <person name="Zhang G."/>
        </authorList>
    </citation>
    <scope>NUCLEOTIDE SEQUENCE [LARGE SCALE GENOMIC DNA]</scope>
    <source>
        <strain evidence="6 7">10023</strain>
    </source>
</reference>
<dbReference type="Proteomes" id="UP000198238">
    <property type="component" value="Chromosome"/>
</dbReference>
<keyword evidence="3" id="KW-0238">DNA-binding</keyword>
<gene>
    <name evidence="6" type="ORF">BG910_10995</name>
</gene>
<dbReference type="InterPro" id="IPR010998">
    <property type="entry name" value="Integrase_recombinase_N"/>
</dbReference>
<sequence length="318" mass="36795">MLPLHIAEQLKQYIHDYLDNCRYRSMSPGTIEGYRSNLKQFTGLLHLRPNSTYVTEFAEICTEPVMIETVILKTGQNPDLTAYTIRRYVCAWRGFICYLVKTKVLDLSYDRFEFELPKLPEALPKAVDMDELENLLDYGLVHHDNPNWIDWRNLCIFELMAYSGLRISEATGLTVNDVFLSQNQIRVTGKGSKTRLVPITDCAVDRIRNYLKARSAANIKIKSNHLFVGRHGNGIGNSTIRLHLKEWAKQSMGTDRRMTPHMLRHSCATHFVKKTHNLRFVQMLLGHKNISTTQVYTHLDTDFVNTLFHNNHDRKTGE</sequence>
<evidence type="ECO:0000256" key="2">
    <source>
        <dbReference type="ARBA" id="ARBA00022908"/>
    </source>
</evidence>
<dbReference type="Gene3D" id="1.10.443.10">
    <property type="entry name" value="Intergrase catalytic core"/>
    <property type="match status" value="1"/>
</dbReference>
<accession>A0A220S4Q8</accession>
<evidence type="ECO:0000256" key="3">
    <source>
        <dbReference type="ARBA" id="ARBA00023125"/>
    </source>
</evidence>
<keyword evidence="4" id="KW-0233">DNA recombination</keyword>
<dbReference type="EMBL" id="CP022278">
    <property type="protein sequence ID" value="ASK28185.1"/>
    <property type="molecule type" value="Genomic_DNA"/>
</dbReference>
<dbReference type="Pfam" id="PF00589">
    <property type="entry name" value="Phage_integrase"/>
    <property type="match status" value="1"/>
</dbReference>
<keyword evidence="7" id="KW-1185">Reference proteome</keyword>
<dbReference type="PANTHER" id="PTHR30349">
    <property type="entry name" value="PHAGE INTEGRASE-RELATED"/>
    <property type="match status" value="1"/>
</dbReference>
<feature type="domain" description="Tyr recombinase" evidence="5">
    <location>
        <begin position="122"/>
        <end position="309"/>
    </location>
</feature>
<dbReference type="InterPro" id="IPR002104">
    <property type="entry name" value="Integrase_catalytic"/>
</dbReference>
<dbReference type="AlphaFoldDB" id="A0A220S4Q8"/>
<keyword evidence="1" id="KW-0159">Chromosome partition</keyword>
<dbReference type="KEGG" id="nei:BG910_10995"/>
<dbReference type="InterPro" id="IPR011010">
    <property type="entry name" value="DNA_brk_join_enz"/>
</dbReference>
<dbReference type="RefSeq" id="WP_089036875.1">
    <property type="nucleotide sequence ID" value="NZ_CP022278.1"/>
</dbReference>